<evidence type="ECO:0000256" key="2">
    <source>
        <dbReference type="ARBA" id="ARBA00012483"/>
    </source>
</evidence>
<dbReference type="SMART" id="SM00184">
    <property type="entry name" value="RING"/>
    <property type="match status" value="1"/>
</dbReference>
<name>A0A2Z6MA29_TRISU</name>
<evidence type="ECO:0000256" key="7">
    <source>
        <dbReference type="ARBA" id="ARBA00022833"/>
    </source>
</evidence>
<dbReference type="Proteomes" id="UP000242715">
    <property type="component" value="Unassembled WGS sequence"/>
</dbReference>
<dbReference type="GO" id="GO:0061630">
    <property type="term" value="F:ubiquitin protein ligase activity"/>
    <property type="evidence" value="ECO:0007669"/>
    <property type="project" value="UniProtKB-EC"/>
</dbReference>
<dbReference type="PANTHER" id="PTHR15710:SF108">
    <property type="entry name" value="OS03G0286100 PROTEIN"/>
    <property type="match status" value="1"/>
</dbReference>
<accession>A0A2Z6MA29</accession>
<dbReference type="OrthoDB" id="8062037at2759"/>
<dbReference type="AlphaFoldDB" id="A0A2Z6MA29"/>
<keyword evidence="11" id="KW-1185">Reference proteome</keyword>
<dbReference type="GO" id="GO:0016567">
    <property type="term" value="P:protein ubiquitination"/>
    <property type="evidence" value="ECO:0007669"/>
    <property type="project" value="TreeGrafter"/>
</dbReference>
<evidence type="ECO:0000313" key="11">
    <source>
        <dbReference type="Proteomes" id="UP000242715"/>
    </source>
</evidence>
<sequence>MADVTYLRHHHEPDDDQTLIPLPYFSSPSDFDFDFDLYSSDPEFPPNHHHHNHHNHFSRENFVMDLFQQRVEQSHVIDHTDPIHQSINDSVFDSLSLDLGFNTSDFNFGIHNNVDDDEDDDDFPDMRVSGSDPINGLRIVEIESDSDGEEDVEGNNVFYGICVHSDEEDFNNVIDEVANFPLRWDSLQLEDNQIYEDFEWEEVDGGLDARDLLNRLALDDNNRSVNSGRATPFIEEDVEDGEEVNMMMVGGGMENLEWQVLLNSDSDNIGTSPETYHVIAEPFGDNDDYIYTAEYEMMFGQFTDNDNPLTGRPPASVTVVQNLPNEVVTKNDVENNNALCAVCKDEFSVGEEVKLLPCSHRYHGDCIVPWLGIRNTCPVCRYEFPTDDADYERRKAPMLARSA</sequence>
<dbReference type="GO" id="GO:0008270">
    <property type="term" value="F:zinc ion binding"/>
    <property type="evidence" value="ECO:0007669"/>
    <property type="project" value="UniProtKB-KW"/>
</dbReference>
<dbReference type="EMBL" id="DF973192">
    <property type="protein sequence ID" value="GAU18983.1"/>
    <property type="molecule type" value="Genomic_DNA"/>
</dbReference>
<evidence type="ECO:0000313" key="10">
    <source>
        <dbReference type="EMBL" id="GAU18983.1"/>
    </source>
</evidence>
<dbReference type="PANTHER" id="PTHR15710">
    <property type="entry name" value="E3 UBIQUITIN-PROTEIN LIGASE PRAJA"/>
    <property type="match status" value="1"/>
</dbReference>
<dbReference type="Gene3D" id="3.30.40.10">
    <property type="entry name" value="Zinc/RING finger domain, C3HC4 (zinc finger)"/>
    <property type="match status" value="1"/>
</dbReference>
<evidence type="ECO:0000256" key="3">
    <source>
        <dbReference type="ARBA" id="ARBA00022679"/>
    </source>
</evidence>
<dbReference type="GO" id="GO:0005737">
    <property type="term" value="C:cytoplasm"/>
    <property type="evidence" value="ECO:0007669"/>
    <property type="project" value="TreeGrafter"/>
</dbReference>
<keyword evidence="6" id="KW-0833">Ubl conjugation pathway</keyword>
<evidence type="ECO:0000256" key="6">
    <source>
        <dbReference type="ARBA" id="ARBA00022786"/>
    </source>
</evidence>
<dbReference type="InterPro" id="IPR001841">
    <property type="entry name" value="Znf_RING"/>
</dbReference>
<protein>
    <recommendedName>
        <fullName evidence="2">RING-type E3 ubiquitin transferase</fullName>
        <ecNumber evidence="2">2.3.2.27</ecNumber>
    </recommendedName>
</protein>
<dbReference type="SUPFAM" id="SSF57850">
    <property type="entry name" value="RING/U-box"/>
    <property type="match status" value="1"/>
</dbReference>
<dbReference type="PROSITE" id="PS50089">
    <property type="entry name" value="ZF_RING_2"/>
    <property type="match status" value="1"/>
</dbReference>
<evidence type="ECO:0000256" key="8">
    <source>
        <dbReference type="PROSITE-ProRule" id="PRU00175"/>
    </source>
</evidence>
<proteinExistence type="predicted"/>
<gene>
    <name evidence="10" type="ORF">TSUD_193210</name>
</gene>
<dbReference type="InterPro" id="IPR013083">
    <property type="entry name" value="Znf_RING/FYVE/PHD"/>
</dbReference>
<keyword evidence="4" id="KW-0479">Metal-binding</keyword>
<evidence type="ECO:0000256" key="1">
    <source>
        <dbReference type="ARBA" id="ARBA00000900"/>
    </source>
</evidence>
<dbReference type="Pfam" id="PF13639">
    <property type="entry name" value="zf-RING_2"/>
    <property type="match status" value="1"/>
</dbReference>
<evidence type="ECO:0000256" key="5">
    <source>
        <dbReference type="ARBA" id="ARBA00022771"/>
    </source>
</evidence>
<evidence type="ECO:0000256" key="4">
    <source>
        <dbReference type="ARBA" id="ARBA00022723"/>
    </source>
</evidence>
<comment type="catalytic activity">
    <reaction evidence="1">
        <text>S-ubiquitinyl-[E2 ubiquitin-conjugating enzyme]-L-cysteine + [acceptor protein]-L-lysine = [E2 ubiquitin-conjugating enzyme]-L-cysteine + N(6)-ubiquitinyl-[acceptor protein]-L-lysine.</text>
        <dbReference type="EC" id="2.3.2.27"/>
    </reaction>
</comment>
<keyword evidence="7" id="KW-0862">Zinc</keyword>
<keyword evidence="5 8" id="KW-0863">Zinc-finger</keyword>
<keyword evidence="3" id="KW-0808">Transferase</keyword>
<dbReference type="EC" id="2.3.2.27" evidence="2"/>
<dbReference type="FunFam" id="3.30.40.10:FF:000022">
    <property type="entry name" value="E3 ubiquitin-protein ligase RING1-like"/>
    <property type="match status" value="1"/>
</dbReference>
<evidence type="ECO:0000259" key="9">
    <source>
        <dbReference type="PROSITE" id="PS50089"/>
    </source>
</evidence>
<organism evidence="10 11">
    <name type="scientific">Trifolium subterraneum</name>
    <name type="common">Subterranean clover</name>
    <dbReference type="NCBI Taxonomy" id="3900"/>
    <lineage>
        <taxon>Eukaryota</taxon>
        <taxon>Viridiplantae</taxon>
        <taxon>Streptophyta</taxon>
        <taxon>Embryophyta</taxon>
        <taxon>Tracheophyta</taxon>
        <taxon>Spermatophyta</taxon>
        <taxon>Magnoliopsida</taxon>
        <taxon>eudicotyledons</taxon>
        <taxon>Gunneridae</taxon>
        <taxon>Pentapetalae</taxon>
        <taxon>rosids</taxon>
        <taxon>fabids</taxon>
        <taxon>Fabales</taxon>
        <taxon>Fabaceae</taxon>
        <taxon>Papilionoideae</taxon>
        <taxon>50 kb inversion clade</taxon>
        <taxon>NPAAA clade</taxon>
        <taxon>Hologalegina</taxon>
        <taxon>IRL clade</taxon>
        <taxon>Trifolieae</taxon>
        <taxon>Trifolium</taxon>
    </lineage>
</organism>
<feature type="domain" description="RING-type" evidence="9">
    <location>
        <begin position="340"/>
        <end position="381"/>
    </location>
</feature>
<reference evidence="11" key="1">
    <citation type="journal article" date="2017" name="Front. Plant Sci.">
        <title>Climate Clever Clovers: New Paradigm to Reduce the Environmental Footprint of Ruminants by Breeding Low Methanogenic Forages Utilizing Haplotype Variation.</title>
        <authorList>
            <person name="Kaur P."/>
            <person name="Appels R."/>
            <person name="Bayer P.E."/>
            <person name="Keeble-Gagnere G."/>
            <person name="Wang J."/>
            <person name="Hirakawa H."/>
            <person name="Shirasawa K."/>
            <person name="Vercoe P."/>
            <person name="Stefanova K."/>
            <person name="Durmic Z."/>
            <person name="Nichols P."/>
            <person name="Revell C."/>
            <person name="Isobe S.N."/>
            <person name="Edwards D."/>
            <person name="Erskine W."/>
        </authorList>
    </citation>
    <scope>NUCLEOTIDE SEQUENCE [LARGE SCALE GENOMIC DNA]</scope>
    <source>
        <strain evidence="11">cv. Daliak</strain>
    </source>
</reference>